<dbReference type="EMBL" id="OZ034821">
    <property type="protein sequence ID" value="CAL1407639.1"/>
    <property type="molecule type" value="Genomic_DNA"/>
</dbReference>
<name>A0AAV2GAG9_9ROSI</name>
<dbReference type="Proteomes" id="UP001497516">
    <property type="component" value="Chromosome 8"/>
</dbReference>
<proteinExistence type="predicted"/>
<protein>
    <submittedName>
        <fullName evidence="1">Uncharacterized protein</fullName>
    </submittedName>
</protein>
<evidence type="ECO:0000313" key="1">
    <source>
        <dbReference type="EMBL" id="CAL1407639.1"/>
    </source>
</evidence>
<organism evidence="1 2">
    <name type="scientific">Linum trigynum</name>
    <dbReference type="NCBI Taxonomy" id="586398"/>
    <lineage>
        <taxon>Eukaryota</taxon>
        <taxon>Viridiplantae</taxon>
        <taxon>Streptophyta</taxon>
        <taxon>Embryophyta</taxon>
        <taxon>Tracheophyta</taxon>
        <taxon>Spermatophyta</taxon>
        <taxon>Magnoliopsida</taxon>
        <taxon>eudicotyledons</taxon>
        <taxon>Gunneridae</taxon>
        <taxon>Pentapetalae</taxon>
        <taxon>rosids</taxon>
        <taxon>fabids</taxon>
        <taxon>Malpighiales</taxon>
        <taxon>Linaceae</taxon>
        <taxon>Linum</taxon>
    </lineage>
</organism>
<evidence type="ECO:0000313" key="2">
    <source>
        <dbReference type="Proteomes" id="UP001497516"/>
    </source>
</evidence>
<dbReference type="AlphaFoldDB" id="A0AAV2GAG9"/>
<sequence>MSSKGKSFAEMGILSLSNEDCRSTASLGDYLSFTSKTTIVAEYEFIHLCPFPPEVKTLIKNLGWEKFFDLRSRGSTSYCPHVVRKFYHNLQLSGPCDSHLVSIFPRHRVCFQPHQFAEILDLPTGGHPIESRSDLAWLYDFEFEVELAKLTKGRIQASFLPDPLRFLHWMIVNCFLPRYRGHSIIHKLDFFILVQAQRGVPVNLASLMCLNMVEAAPRGENCYTTFPYATFVITFLERVGMDMGVYVKEDQCAYLSVYRIAELTNTFIDLRHTEHQATPEASSSKRPRLT</sequence>
<reference evidence="1 2" key="1">
    <citation type="submission" date="2024-04" db="EMBL/GenBank/DDBJ databases">
        <authorList>
            <person name="Fracassetti M."/>
        </authorList>
    </citation>
    <scope>NUCLEOTIDE SEQUENCE [LARGE SCALE GENOMIC DNA]</scope>
</reference>
<gene>
    <name evidence="1" type="ORF">LTRI10_LOCUS47296</name>
</gene>
<keyword evidence="2" id="KW-1185">Reference proteome</keyword>
<accession>A0AAV2GAG9</accession>